<gene>
    <name evidence="3" type="ORF">PNH38_14450</name>
</gene>
<proteinExistence type="predicted"/>
<dbReference type="InterPro" id="IPR036249">
    <property type="entry name" value="Thioredoxin-like_sf"/>
</dbReference>
<comment type="caution">
    <text evidence="3">The sequence shown here is derived from an EMBL/GenBank/DDBJ whole genome shotgun (WGS) entry which is preliminary data.</text>
</comment>
<evidence type="ECO:0000259" key="2">
    <source>
        <dbReference type="Pfam" id="PF01323"/>
    </source>
</evidence>
<organism evidence="3 4">
    <name type="scientific">Anoxybacteroides rupiense</name>
    <dbReference type="NCBI Taxonomy" id="311460"/>
    <lineage>
        <taxon>Bacteria</taxon>
        <taxon>Bacillati</taxon>
        <taxon>Bacillota</taxon>
        <taxon>Bacilli</taxon>
        <taxon>Bacillales</taxon>
        <taxon>Anoxybacillaceae</taxon>
        <taxon>Anoxybacteroides</taxon>
    </lineage>
</organism>
<dbReference type="Pfam" id="PF01323">
    <property type="entry name" value="DSBA"/>
    <property type="match status" value="1"/>
</dbReference>
<feature type="region of interest" description="Disordered" evidence="1">
    <location>
        <begin position="212"/>
        <end position="236"/>
    </location>
</feature>
<sequence length="236" mass="26947">MKIEVWSDFVCPFCYIGKRRLEQALEQLSYKDQIEVIFRSFELDPNAKTQDDMTIVEHLAEKYGISTEEAKRMTDNVAKQAESVGLVFRFEKMKPLNTFDAHRLTQYAKKQGKMSEMAEKLFYAYFTDSREISDHHVLAELAEAIGLKGEEVKQMLKTEQHAEEVRSDEAEAQRFGVRAVPFFVVNRQYAISGAQPTEIFVQVLQKAWGEQQSSSRKEIAPNDGAACENGSCSPRS</sequence>
<dbReference type="PANTHER" id="PTHR13887:SF41">
    <property type="entry name" value="THIOREDOXIN SUPERFAMILY PROTEIN"/>
    <property type="match status" value="1"/>
</dbReference>
<evidence type="ECO:0000256" key="1">
    <source>
        <dbReference type="SAM" id="MobiDB-lite"/>
    </source>
</evidence>
<feature type="domain" description="DSBA-like thioredoxin" evidence="2">
    <location>
        <begin position="3"/>
        <end position="205"/>
    </location>
</feature>
<dbReference type="RefSeq" id="WP_159719230.1">
    <property type="nucleotide sequence ID" value="NZ_JAGUQN010000012.1"/>
</dbReference>
<protein>
    <submittedName>
        <fullName evidence="3">DsbA family oxidoreductase</fullName>
    </submittedName>
</protein>
<accession>A0ABT5W6V0</accession>
<keyword evidence="4" id="KW-1185">Reference proteome</keyword>
<dbReference type="PANTHER" id="PTHR13887">
    <property type="entry name" value="GLUTATHIONE S-TRANSFERASE KAPPA"/>
    <property type="match status" value="1"/>
</dbReference>
<evidence type="ECO:0000313" key="4">
    <source>
        <dbReference type="Proteomes" id="UP001213979"/>
    </source>
</evidence>
<dbReference type="InterPro" id="IPR001853">
    <property type="entry name" value="DSBA-like_thioredoxin_dom"/>
</dbReference>
<reference evidence="3 4" key="1">
    <citation type="submission" date="2023-01" db="EMBL/GenBank/DDBJ databases">
        <title>Genome-based reclassification of Anoxybacillus geothermalis as a later heterotypic synonym of Anoxybacillus rupiensis.</title>
        <authorList>
            <person name="Inan Bektas K."/>
            <person name="Canakci S."/>
            <person name="Belduz A.A."/>
            <person name="Guler H.H."/>
        </authorList>
    </citation>
    <scope>NUCLEOTIDE SEQUENCE [LARGE SCALE GENOMIC DNA]</scope>
    <source>
        <strain evidence="3 4">DSM 17127</strain>
    </source>
</reference>
<dbReference type="EMBL" id="JAQOTG010000017">
    <property type="protein sequence ID" value="MDE8565058.1"/>
    <property type="molecule type" value="Genomic_DNA"/>
</dbReference>
<dbReference type="Proteomes" id="UP001213979">
    <property type="component" value="Unassembled WGS sequence"/>
</dbReference>
<dbReference type="Gene3D" id="3.40.30.10">
    <property type="entry name" value="Glutaredoxin"/>
    <property type="match status" value="1"/>
</dbReference>
<dbReference type="SUPFAM" id="SSF52833">
    <property type="entry name" value="Thioredoxin-like"/>
    <property type="match status" value="1"/>
</dbReference>
<evidence type="ECO:0000313" key="3">
    <source>
        <dbReference type="EMBL" id="MDE8565058.1"/>
    </source>
</evidence>
<dbReference type="CDD" id="cd03024">
    <property type="entry name" value="DsbA_FrnE"/>
    <property type="match status" value="1"/>
</dbReference>
<name>A0ABT5W6V0_9BACL</name>